<dbReference type="KEGG" id="dmm:dnm_062370"/>
<dbReference type="Proteomes" id="UP000663722">
    <property type="component" value="Chromosome"/>
</dbReference>
<name>A0A975GQL9_9BACT</name>
<protein>
    <submittedName>
        <fullName evidence="1">Uncharacterized protein</fullName>
    </submittedName>
</protein>
<evidence type="ECO:0000313" key="1">
    <source>
        <dbReference type="EMBL" id="QTA90176.1"/>
    </source>
</evidence>
<keyword evidence="2" id="KW-1185">Reference proteome</keyword>
<evidence type="ECO:0000313" key="2">
    <source>
        <dbReference type="Proteomes" id="UP000663722"/>
    </source>
</evidence>
<reference evidence="1" key="1">
    <citation type="journal article" date="2021" name="Microb. Physiol.">
        <title>Proteogenomic Insights into the Physiology of Marine, Sulfate-Reducing, Filamentous Desulfonema limicola and Desulfonema magnum.</title>
        <authorList>
            <person name="Schnaars V."/>
            <person name="Wohlbrand L."/>
            <person name="Scheve S."/>
            <person name="Hinrichs C."/>
            <person name="Reinhardt R."/>
            <person name="Rabus R."/>
        </authorList>
    </citation>
    <scope>NUCLEOTIDE SEQUENCE</scope>
    <source>
        <strain evidence="1">4be13</strain>
    </source>
</reference>
<accession>A0A975GQL9</accession>
<dbReference type="AlphaFoldDB" id="A0A975GQL9"/>
<sequence>MFLVTWPYLLFQLYFDTMECRFFDPIRQDPLSFLRKQE</sequence>
<gene>
    <name evidence="1" type="ORF">dnm_062370</name>
</gene>
<dbReference type="EMBL" id="CP061800">
    <property type="protein sequence ID" value="QTA90176.1"/>
    <property type="molecule type" value="Genomic_DNA"/>
</dbReference>
<organism evidence="1 2">
    <name type="scientific">Desulfonema magnum</name>
    <dbReference type="NCBI Taxonomy" id="45655"/>
    <lineage>
        <taxon>Bacteria</taxon>
        <taxon>Pseudomonadati</taxon>
        <taxon>Thermodesulfobacteriota</taxon>
        <taxon>Desulfobacteria</taxon>
        <taxon>Desulfobacterales</taxon>
        <taxon>Desulfococcaceae</taxon>
        <taxon>Desulfonema</taxon>
    </lineage>
</organism>
<proteinExistence type="predicted"/>